<evidence type="ECO:0000313" key="3">
    <source>
        <dbReference type="Proteomes" id="UP000256708"/>
    </source>
</evidence>
<keyword evidence="3" id="KW-1185">Reference proteome</keyword>
<reference evidence="3" key="1">
    <citation type="submission" date="2018-08" db="EMBL/GenBank/DDBJ databases">
        <authorList>
            <person name="Liu Z.-W."/>
            <person name="Du Z.-J."/>
        </authorList>
    </citation>
    <scope>NUCLEOTIDE SEQUENCE [LARGE SCALE GENOMIC DNA]</scope>
    <source>
        <strain evidence="3">H4X</strain>
    </source>
</reference>
<dbReference type="AlphaFoldDB" id="A0A3D8KZS0"/>
<organism evidence="2 3">
    <name type="scientific">Pontibacter diazotrophicus</name>
    <dbReference type="NCBI Taxonomy" id="1400979"/>
    <lineage>
        <taxon>Bacteria</taxon>
        <taxon>Pseudomonadati</taxon>
        <taxon>Bacteroidota</taxon>
        <taxon>Cytophagia</taxon>
        <taxon>Cytophagales</taxon>
        <taxon>Hymenobacteraceae</taxon>
        <taxon>Pontibacter</taxon>
    </lineage>
</organism>
<name>A0A3D8KZS0_9BACT</name>
<feature type="compositionally biased region" description="Polar residues" evidence="1">
    <location>
        <begin position="41"/>
        <end position="52"/>
    </location>
</feature>
<gene>
    <name evidence="2" type="ORF">DXT99_25965</name>
</gene>
<evidence type="ECO:0000256" key="1">
    <source>
        <dbReference type="SAM" id="MobiDB-lite"/>
    </source>
</evidence>
<feature type="compositionally biased region" description="Polar residues" evidence="1">
    <location>
        <begin position="21"/>
        <end position="33"/>
    </location>
</feature>
<evidence type="ECO:0000313" key="2">
    <source>
        <dbReference type="EMBL" id="RDV10714.1"/>
    </source>
</evidence>
<accession>A0A3D8KZS0</accession>
<feature type="region of interest" description="Disordered" evidence="1">
    <location>
        <begin position="21"/>
        <end position="71"/>
    </location>
</feature>
<sequence>MTQGNYNLLDEGNMLSVFGTSNNINNTDLSSGGSDAAKTGASASRSPGQNGLVNAHTGGQMFSGNLHLKPA</sequence>
<comment type="caution">
    <text evidence="2">The sequence shown here is derived from an EMBL/GenBank/DDBJ whole genome shotgun (WGS) entry which is preliminary data.</text>
</comment>
<protein>
    <submittedName>
        <fullName evidence="2">Uncharacterized protein</fullName>
    </submittedName>
</protein>
<dbReference type="Proteomes" id="UP000256708">
    <property type="component" value="Unassembled WGS sequence"/>
</dbReference>
<dbReference type="EMBL" id="QRGR01000053">
    <property type="protein sequence ID" value="RDV10714.1"/>
    <property type="molecule type" value="Genomic_DNA"/>
</dbReference>
<proteinExistence type="predicted"/>